<accession>A0A8A1MIY7</accession>
<name>A0A8A1MIY7_AJECA</name>
<dbReference type="AlphaFoldDB" id="A0A8A1MIY7"/>
<dbReference type="VEuPathDB" id="FungiDB:I7I51_06720"/>
<dbReference type="PANTHER" id="PTHR37490">
    <property type="entry name" value="EXPRESSED PROTEIN"/>
    <property type="match status" value="1"/>
</dbReference>
<evidence type="ECO:0000313" key="1">
    <source>
        <dbReference type="EMBL" id="QSS65869.1"/>
    </source>
</evidence>
<dbReference type="OrthoDB" id="426718at2759"/>
<proteinExistence type="predicted"/>
<evidence type="ECO:0000313" key="2">
    <source>
        <dbReference type="Proteomes" id="UP000663671"/>
    </source>
</evidence>
<dbReference type="Proteomes" id="UP000663671">
    <property type="component" value="Chromosome 3"/>
</dbReference>
<dbReference type="PANTHER" id="PTHR37490:SF2">
    <property type="match status" value="1"/>
</dbReference>
<dbReference type="Pfam" id="PF11913">
    <property type="entry name" value="DUF3431"/>
    <property type="match status" value="1"/>
</dbReference>
<dbReference type="InterPro" id="IPR021838">
    <property type="entry name" value="DUF3431"/>
</dbReference>
<dbReference type="EMBL" id="CP069115">
    <property type="protein sequence ID" value="QSS65869.1"/>
    <property type="molecule type" value="Genomic_DNA"/>
</dbReference>
<sequence>MHFRDWVTATEKNDASSGHVMEYMWHIIFVMDAVFCPDEHLCYCAVYGRCK</sequence>
<reference evidence="1" key="1">
    <citation type="submission" date="2021-01" db="EMBL/GenBank/DDBJ databases">
        <title>Chromosome-level genome assembly of a human fungal pathogen reveals clustering of transcriptionally co-regulated genes.</title>
        <authorList>
            <person name="Voorhies M."/>
            <person name="Cohen S."/>
            <person name="Shea T.P."/>
            <person name="Petrus S."/>
            <person name="Munoz J.F."/>
            <person name="Poplawski S."/>
            <person name="Goldman W.E."/>
            <person name="Michael T."/>
            <person name="Cuomo C.A."/>
            <person name="Sil A."/>
            <person name="Beyhan S."/>
        </authorList>
    </citation>
    <scope>NUCLEOTIDE SEQUENCE</scope>
    <source>
        <strain evidence="1">WU24</strain>
    </source>
</reference>
<gene>
    <name evidence="1" type="ORF">I7I51_06720</name>
</gene>
<protein>
    <submittedName>
        <fullName evidence="1">Uncharacterized protein</fullName>
    </submittedName>
</protein>
<organism evidence="1 2">
    <name type="scientific">Ajellomyces capsulatus</name>
    <name type="common">Darling's disease fungus</name>
    <name type="synonym">Histoplasma capsulatum</name>
    <dbReference type="NCBI Taxonomy" id="5037"/>
    <lineage>
        <taxon>Eukaryota</taxon>
        <taxon>Fungi</taxon>
        <taxon>Dikarya</taxon>
        <taxon>Ascomycota</taxon>
        <taxon>Pezizomycotina</taxon>
        <taxon>Eurotiomycetes</taxon>
        <taxon>Eurotiomycetidae</taxon>
        <taxon>Onygenales</taxon>
        <taxon>Ajellomycetaceae</taxon>
        <taxon>Histoplasma</taxon>
    </lineage>
</organism>